<protein>
    <submittedName>
        <fullName evidence="3">Secreted amidase</fullName>
    </submittedName>
</protein>
<dbReference type="Pfam" id="PF01425">
    <property type="entry name" value="Amidase"/>
    <property type="match status" value="1"/>
</dbReference>
<dbReference type="PROSITE" id="PS51318">
    <property type="entry name" value="TAT"/>
    <property type="match status" value="1"/>
</dbReference>
<dbReference type="RefSeq" id="WP_013414643.1">
    <property type="nucleotide sequence ID" value="NC_014659.1"/>
</dbReference>
<dbReference type="Gene3D" id="3.90.1300.10">
    <property type="entry name" value="Amidase signature (AS) domain"/>
    <property type="match status" value="1"/>
</dbReference>
<evidence type="ECO:0000313" key="4">
    <source>
        <dbReference type="Proteomes" id="UP000006892"/>
    </source>
</evidence>
<dbReference type="InterPro" id="IPR036928">
    <property type="entry name" value="AS_sf"/>
</dbReference>
<organism evidence="3">
    <name type="scientific">Rhodococcus hoagii (strain 103S)</name>
    <name type="common">Rhodococcus equi</name>
    <dbReference type="NCBI Taxonomy" id="685727"/>
    <lineage>
        <taxon>Bacteria</taxon>
        <taxon>Bacillati</taxon>
        <taxon>Actinomycetota</taxon>
        <taxon>Actinomycetes</taxon>
        <taxon>Mycobacteriales</taxon>
        <taxon>Nocardiaceae</taxon>
        <taxon>Prescottella</taxon>
    </lineage>
</organism>
<proteinExistence type="predicted"/>
<dbReference type="InterPro" id="IPR023631">
    <property type="entry name" value="Amidase_dom"/>
</dbReference>
<dbReference type="PANTHER" id="PTHR11895">
    <property type="entry name" value="TRANSAMIDASE"/>
    <property type="match status" value="1"/>
</dbReference>
<dbReference type="PANTHER" id="PTHR11895:SF151">
    <property type="entry name" value="GLUTAMYL-TRNA(GLN) AMIDOTRANSFERASE SUBUNIT A"/>
    <property type="match status" value="1"/>
</dbReference>
<dbReference type="AlphaFoldDB" id="A0A3S5Y1W1"/>
<reference evidence="3" key="1">
    <citation type="journal article" date="2010" name="PLoS Genet.">
        <title>The genome of a pathogenic rhodococcus: cooptive virulence underpinned by key gene acquisitions.</title>
        <authorList>
            <person name="Letek M."/>
            <person name="Gonzalez P."/>
            <person name="Macarthur I."/>
            <person name="Rodriguez H."/>
            <person name="Freeman T.C."/>
            <person name="Valero-Rello A."/>
            <person name="Blanco M."/>
            <person name="Buckley T."/>
            <person name="Cherevach I."/>
            <person name="Fahey R."/>
            <person name="Hapeshi A."/>
            <person name="Holdstock J."/>
            <person name="Leadon D."/>
            <person name="Navas J."/>
            <person name="Ocampo A."/>
            <person name="Quail M.A."/>
            <person name="Sanders M."/>
            <person name="Scortti M.M."/>
            <person name="Prescott J.F."/>
            <person name="Fogarty U."/>
            <person name="Meijer W.G."/>
            <person name="Parkhill J."/>
            <person name="Bentley S.D."/>
            <person name="Vazquez-Boland J.A."/>
        </authorList>
    </citation>
    <scope>NUCLEOTIDE SEQUENCE [LARGE SCALE GENOMIC DNA]</scope>
    <source>
        <strain evidence="3 4">103S</strain>
    </source>
</reference>
<evidence type="ECO:0000256" key="1">
    <source>
        <dbReference type="SAM" id="MobiDB-lite"/>
    </source>
</evidence>
<sequence>MGEPAIERRTGLSRRGFLGAAALGAAGAATLGTTGTAAARSAIRHTAAASHTLPSPDSVTVTDPALLGAVEAASLLRSGRLHPRELLDACLSRSAALDGEIGGWIRIYPEMAYEAADAAAQRLSAKSRSTNGDAPLVCGIPLALKDLFAVSGLPLTASSRVLAGNIAAGDSTVWRQLRDAGMVLMGHAHTDEFAIGVATEQVGNPWNTEFSPGGSSGGSAALLAARFVPLATGTDTGGSLRLPASACGITSIKPTFGRCSAYGVIPLTWTRDHPGPMARSIADASLLLGHMAGADPNFPATYAAPAVPAEGYPLAATGGAQPLAGKRFGVARRSADALPATLGTLFGEFLDLVRRLGGTVLDVSLPIAAPDLLTGDSAEMGSYHRQFSDRLGDYRLDNGATVAGTLAALAAPSIDYMTSARNRMVYQHDYNRMFADNDLDAVLVPGSKMDGAKRIEIAGVSVFGGTTGDVRWANLTGTPVVCTPAGRSSATGLPFGVQIGGRPWDEKGLIEIALELQAARPDWQAAPTIPPAPRDIPRVQATTPGPGPDPTNTDNVGFGFHFLPTTATAPV</sequence>
<dbReference type="Proteomes" id="UP001154400">
    <property type="component" value="Chromosome"/>
</dbReference>
<dbReference type="InterPro" id="IPR020556">
    <property type="entry name" value="Amidase_CS"/>
</dbReference>
<dbReference type="EMBL" id="FN563149">
    <property type="protein sequence ID" value="CBH46514.1"/>
    <property type="molecule type" value="Genomic_DNA"/>
</dbReference>
<feature type="domain" description="Amidase" evidence="2">
    <location>
        <begin position="85"/>
        <end position="509"/>
    </location>
</feature>
<dbReference type="KEGG" id="req:REQ_03760"/>
<accession>A0A3S5Y1W1</accession>
<evidence type="ECO:0000313" key="3">
    <source>
        <dbReference type="EMBL" id="CBH46514.1"/>
    </source>
</evidence>
<gene>
    <name evidence="3" type="ordered locus">REQ_03760</name>
</gene>
<feature type="region of interest" description="Disordered" evidence="1">
    <location>
        <begin position="525"/>
        <end position="557"/>
    </location>
</feature>
<dbReference type="InterPro" id="IPR006311">
    <property type="entry name" value="TAT_signal"/>
</dbReference>
<dbReference type="PROSITE" id="PS00571">
    <property type="entry name" value="AMIDASES"/>
    <property type="match status" value="1"/>
</dbReference>
<dbReference type="InterPro" id="IPR000120">
    <property type="entry name" value="Amidase"/>
</dbReference>
<evidence type="ECO:0000259" key="2">
    <source>
        <dbReference type="Pfam" id="PF01425"/>
    </source>
</evidence>
<name>A0A3S5Y1W1_RHOH1</name>
<dbReference type="GO" id="GO:0003824">
    <property type="term" value="F:catalytic activity"/>
    <property type="evidence" value="ECO:0007669"/>
    <property type="project" value="InterPro"/>
</dbReference>
<dbReference type="SUPFAM" id="SSF75304">
    <property type="entry name" value="Amidase signature (AS) enzymes"/>
    <property type="match status" value="1"/>
</dbReference>